<dbReference type="GO" id="GO:0046872">
    <property type="term" value="F:metal ion binding"/>
    <property type="evidence" value="ECO:0007669"/>
    <property type="project" value="UniProtKB-KW"/>
</dbReference>
<feature type="domain" description="RNase H type-1" evidence="8">
    <location>
        <begin position="1"/>
        <end position="158"/>
    </location>
</feature>
<dbReference type="AlphaFoldDB" id="A0AAN8MQE6"/>
<dbReference type="EC" id="3.1.26.4" evidence="3"/>
<evidence type="ECO:0000256" key="6">
    <source>
        <dbReference type="ARBA" id="ARBA00022759"/>
    </source>
</evidence>
<keyword evidence="6" id="KW-0255">Endonuclease</keyword>
<evidence type="ECO:0000256" key="1">
    <source>
        <dbReference type="ARBA" id="ARBA00000077"/>
    </source>
</evidence>
<evidence type="ECO:0000256" key="3">
    <source>
        <dbReference type="ARBA" id="ARBA00012180"/>
    </source>
</evidence>
<comment type="similarity">
    <text evidence="2">Belongs to the RNase H family.</text>
</comment>
<name>A0AAN8MQE6_9PEZI</name>
<dbReference type="Proteomes" id="UP001313282">
    <property type="component" value="Unassembled WGS sequence"/>
</dbReference>
<dbReference type="GO" id="GO:0003676">
    <property type="term" value="F:nucleic acid binding"/>
    <property type="evidence" value="ECO:0007669"/>
    <property type="project" value="InterPro"/>
</dbReference>
<dbReference type="PROSITE" id="PS50879">
    <property type="entry name" value="RNASE_H_1"/>
    <property type="match status" value="1"/>
</dbReference>
<dbReference type="GO" id="GO:0004523">
    <property type="term" value="F:RNA-DNA hybrid ribonuclease activity"/>
    <property type="evidence" value="ECO:0007669"/>
    <property type="project" value="UniProtKB-EC"/>
</dbReference>
<comment type="catalytic activity">
    <reaction evidence="1">
        <text>Endonucleolytic cleavage to 5'-phosphomonoester.</text>
        <dbReference type="EC" id="3.1.26.4"/>
    </reaction>
</comment>
<dbReference type="PANTHER" id="PTHR10642:SF26">
    <property type="entry name" value="RIBONUCLEASE H1"/>
    <property type="match status" value="1"/>
</dbReference>
<proteinExistence type="inferred from homology"/>
<dbReference type="Gene3D" id="3.30.420.10">
    <property type="entry name" value="Ribonuclease H-like superfamily/Ribonuclease H"/>
    <property type="match status" value="1"/>
</dbReference>
<protein>
    <recommendedName>
        <fullName evidence="3">ribonuclease H</fullName>
        <ecNumber evidence="3">3.1.26.4</ecNumber>
    </recommendedName>
</protein>
<accession>A0AAN8MQE6</accession>
<evidence type="ECO:0000256" key="4">
    <source>
        <dbReference type="ARBA" id="ARBA00022722"/>
    </source>
</evidence>
<gene>
    <name evidence="9" type="ORF">TWF718_009854</name>
</gene>
<reference evidence="9 10" key="1">
    <citation type="submission" date="2019-10" db="EMBL/GenBank/DDBJ databases">
        <authorList>
            <person name="Palmer J.M."/>
        </authorList>
    </citation>
    <scope>NUCLEOTIDE SEQUENCE [LARGE SCALE GENOMIC DNA]</scope>
    <source>
        <strain evidence="9 10">TWF718</strain>
    </source>
</reference>
<sequence>MVYVMQFYVDGACRGNGRPGSAAAAAACLFSRNGSYQSRVLRLRRNPAPTNQRAEICAIILALQWALEKHQTLSTSPYLDITICSDSKYAVDSMTTWINNWIDKDWYNAAGRLVANHDLFQRALALENKLSRLGRVKYVWIPREENEEADSACKEALDEL</sequence>
<evidence type="ECO:0000259" key="8">
    <source>
        <dbReference type="PROSITE" id="PS50879"/>
    </source>
</evidence>
<evidence type="ECO:0000313" key="9">
    <source>
        <dbReference type="EMBL" id="KAK6337068.1"/>
    </source>
</evidence>
<dbReference type="Pfam" id="PF00075">
    <property type="entry name" value="RNase_H"/>
    <property type="match status" value="1"/>
</dbReference>
<keyword evidence="7" id="KW-0378">Hydrolase</keyword>
<keyword evidence="4" id="KW-0540">Nuclease</keyword>
<evidence type="ECO:0000256" key="2">
    <source>
        <dbReference type="ARBA" id="ARBA00005300"/>
    </source>
</evidence>
<dbReference type="InterPro" id="IPR036397">
    <property type="entry name" value="RNaseH_sf"/>
</dbReference>
<dbReference type="GO" id="GO:0043137">
    <property type="term" value="P:DNA replication, removal of RNA primer"/>
    <property type="evidence" value="ECO:0007669"/>
    <property type="project" value="TreeGrafter"/>
</dbReference>
<keyword evidence="10" id="KW-1185">Reference proteome</keyword>
<keyword evidence="5" id="KW-0479">Metal-binding</keyword>
<dbReference type="InterPro" id="IPR002156">
    <property type="entry name" value="RNaseH_domain"/>
</dbReference>
<comment type="caution">
    <text evidence="9">The sequence shown here is derived from an EMBL/GenBank/DDBJ whole genome shotgun (WGS) entry which is preliminary data.</text>
</comment>
<evidence type="ECO:0000256" key="7">
    <source>
        <dbReference type="ARBA" id="ARBA00022801"/>
    </source>
</evidence>
<dbReference type="InterPro" id="IPR012337">
    <property type="entry name" value="RNaseH-like_sf"/>
</dbReference>
<evidence type="ECO:0000256" key="5">
    <source>
        <dbReference type="ARBA" id="ARBA00022723"/>
    </source>
</evidence>
<evidence type="ECO:0000313" key="10">
    <source>
        <dbReference type="Proteomes" id="UP001313282"/>
    </source>
</evidence>
<dbReference type="EMBL" id="JAVHNR010000007">
    <property type="protein sequence ID" value="KAK6337068.1"/>
    <property type="molecule type" value="Genomic_DNA"/>
</dbReference>
<dbReference type="SUPFAM" id="SSF53098">
    <property type="entry name" value="Ribonuclease H-like"/>
    <property type="match status" value="1"/>
</dbReference>
<dbReference type="PANTHER" id="PTHR10642">
    <property type="entry name" value="RIBONUCLEASE H1"/>
    <property type="match status" value="1"/>
</dbReference>
<organism evidence="9 10">
    <name type="scientific">Orbilia javanica</name>
    <dbReference type="NCBI Taxonomy" id="47235"/>
    <lineage>
        <taxon>Eukaryota</taxon>
        <taxon>Fungi</taxon>
        <taxon>Dikarya</taxon>
        <taxon>Ascomycota</taxon>
        <taxon>Pezizomycotina</taxon>
        <taxon>Orbiliomycetes</taxon>
        <taxon>Orbiliales</taxon>
        <taxon>Orbiliaceae</taxon>
        <taxon>Orbilia</taxon>
    </lineage>
</organism>
<dbReference type="InterPro" id="IPR050092">
    <property type="entry name" value="RNase_H"/>
</dbReference>